<proteinExistence type="predicted"/>
<dbReference type="PANTHER" id="PTHR38591">
    <property type="entry name" value="HYDROLASE"/>
    <property type="match status" value="1"/>
</dbReference>
<feature type="domain" description="AttH" evidence="1">
    <location>
        <begin position="37"/>
        <end position="189"/>
    </location>
</feature>
<evidence type="ECO:0000313" key="3">
    <source>
        <dbReference type="Proteomes" id="UP000306791"/>
    </source>
</evidence>
<organism evidence="2 3">
    <name type="scientific">Microbulbifer harenosus</name>
    <dbReference type="NCBI Taxonomy" id="2576840"/>
    <lineage>
        <taxon>Bacteria</taxon>
        <taxon>Pseudomonadati</taxon>
        <taxon>Pseudomonadota</taxon>
        <taxon>Gammaproteobacteria</taxon>
        <taxon>Cellvibrionales</taxon>
        <taxon>Microbulbiferaceae</taxon>
        <taxon>Microbulbifer</taxon>
    </lineage>
</organism>
<dbReference type="Pfam" id="PF07143">
    <property type="entry name" value="CrtC"/>
    <property type="match status" value="1"/>
</dbReference>
<dbReference type="Pfam" id="PF17186">
    <property type="entry name" value="Lipocalin_9"/>
    <property type="match status" value="1"/>
</dbReference>
<accession>A0ABY2ULW3</accession>
<reference evidence="2 3" key="1">
    <citation type="submission" date="2019-05" db="EMBL/GenBank/DDBJ databases">
        <title>Microbulbifer harenosus sp. nov., an alginate-degrading bacterium isolated from coastal sand.</title>
        <authorList>
            <person name="Huang H."/>
            <person name="Mo K."/>
            <person name="Bao S."/>
        </authorList>
    </citation>
    <scope>NUCLEOTIDE SEQUENCE [LARGE SCALE GENOMIC DNA]</scope>
    <source>
        <strain evidence="2 3">HB161719</strain>
    </source>
</reference>
<dbReference type="Gene3D" id="2.40.370.10">
    <property type="entry name" value="AttH-like domain"/>
    <property type="match status" value="2"/>
</dbReference>
<keyword evidence="3" id="KW-1185">Reference proteome</keyword>
<dbReference type="RefSeq" id="WP_138234359.1">
    <property type="nucleotide sequence ID" value="NZ_CP185860.1"/>
</dbReference>
<dbReference type="InterPro" id="IPR010791">
    <property type="entry name" value="AttH_dom"/>
</dbReference>
<dbReference type="Proteomes" id="UP000306791">
    <property type="component" value="Unassembled WGS sequence"/>
</dbReference>
<dbReference type="PANTHER" id="PTHR38591:SF1">
    <property type="entry name" value="BLL1000 PROTEIN"/>
    <property type="match status" value="1"/>
</dbReference>
<sequence>MNIPLLTNNLATTPTGAAPALDIAADLAHKRDYTLNSWFVVGHFESEGHTLNYLVHLFALSIGGITVGVDSAASITDETTGWYGVRHGFHPVFRANARSDRLLVTTPHISLSGTLDEMHVRAQIKGASIDVVLRAVGHPLYNKGTGRFDMLGMDVFQYSIPTLETTGSLTIDGREFRASGMSWFDRQWQNQPLGAPRGRWTWMDLNLSNGWRISLWDATGVDGKSDAWVTVIDESGKHLVADLIPLAEGACDYWLSPQSGARFPTRWQVLVPALDMRLQVIARPREQEVRGLHARYEGASSVSGSVRGENVSGYCYVEMVGDWQA</sequence>
<evidence type="ECO:0000313" key="2">
    <source>
        <dbReference type="EMBL" id="TLM79187.1"/>
    </source>
</evidence>
<dbReference type="EMBL" id="VANI01000004">
    <property type="protein sequence ID" value="TLM79187.1"/>
    <property type="molecule type" value="Genomic_DNA"/>
</dbReference>
<dbReference type="InterPro" id="IPR023374">
    <property type="entry name" value="AttH-like_dom_sf"/>
</dbReference>
<dbReference type="SUPFAM" id="SSF159245">
    <property type="entry name" value="AttH-like"/>
    <property type="match status" value="1"/>
</dbReference>
<evidence type="ECO:0000259" key="1">
    <source>
        <dbReference type="Pfam" id="PF07143"/>
    </source>
</evidence>
<protein>
    <recommendedName>
        <fullName evidence="1">AttH domain-containing protein</fullName>
    </recommendedName>
</protein>
<name>A0ABY2ULW3_9GAMM</name>
<gene>
    <name evidence="2" type="ORF">FDY93_03515</name>
</gene>
<comment type="caution">
    <text evidence="2">The sequence shown here is derived from an EMBL/GenBank/DDBJ whole genome shotgun (WGS) entry which is preliminary data.</text>
</comment>